<reference evidence="2" key="2">
    <citation type="submission" date="2015-01" db="EMBL/GenBank/DDBJ databases">
        <title>Evolutionary Origins and Diversification of the Mycorrhizal Mutualists.</title>
        <authorList>
            <consortium name="DOE Joint Genome Institute"/>
            <consortium name="Mycorrhizal Genomics Consortium"/>
            <person name="Kohler A."/>
            <person name="Kuo A."/>
            <person name="Nagy L.G."/>
            <person name="Floudas D."/>
            <person name="Copeland A."/>
            <person name="Barry K.W."/>
            <person name="Cichocki N."/>
            <person name="Veneault-Fourrey C."/>
            <person name="LaButti K."/>
            <person name="Lindquist E.A."/>
            <person name="Lipzen A."/>
            <person name="Lundell T."/>
            <person name="Morin E."/>
            <person name="Murat C."/>
            <person name="Riley R."/>
            <person name="Ohm R."/>
            <person name="Sun H."/>
            <person name="Tunlid A."/>
            <person name="Henrissat B."/>
            <person name="Grigoriev I.V."/>
            <person name="Hibbett D.S."/>
            <person name="Martin F."/>
        </authorList>
    </citation>
    <scope>NUCLEOTIDE SEQUENCE [LARGE SCALE GENOMIC DNA]</scope>
    <source>
        <strain evidence="2">Ve08.2h10</strain>
    </source>
</reference>
<proteinExistence type="predicted"/>
<organism evidence="1 2">
    <name type="scientific">Paxillus rubicundulus Ve08.2h10</name>
    <dbReference type="NCBI Taxonomy" id="930991"/>
    <lineage>
        <taxon>Eukaryota</taxon>
        <taxon>Fungi</taxon>
        <taxon>Dikarya</taxon>
        <taxon>Basidiomycota</taxon>
        <taxon>Agaricomycotina</taxon>
        <taxon>Agaricomycetes</taxon>
        <taxon>Agaricomycetidae</taxon>
        <taxon>Boletales</taxon>
        <taxon>Paxilineae</taxon>
        <taxon>Paxillaceae</taxon>
        <taxon>Paxillus</taxon>
    </lineage>
</organism>
<dbReference type="InParanoid" id="A0A0D0D282"/>
<evidence type="ECO:0000313" key="2">
    <source>
        <dbReference type="Proteomes" id="UP000054538"/>
    </source>
</evidence>
<gene>
    <name evidence="1" type="ORF">PAXRUDRAFT_38943</name>
</gene>
<dbReference type="EMBL" id="KN825667">
    <property type="protein sequence ID" value="KIK82173.1"/>
    <property type="molecule type" value="Genomic_DNA"/>
</dbReference>
<keyword evidence="2" id="KW-1185">Reference proteome</keyword>
<feature type="non-terminal residue" evidence="1">
    <location>
        <position position="64"/>
    </location>
</feature>
<feature type="non-terminal residue" evidence="1">
    <location>
        <position position="1"/>
    </location>
</feature>
<dbReference type="Proteomes" id="UP000054538">
    <property type="component" value="Unassembled WGS sequence"/>
</dbReference>
<accession>A0A0D0D282</accession>
<dbReference type="AlphaFoldDB" id="A0A0D0D282"/>
<dbReference type="HOGENOM" id="CLU_199240_0_0_1"/>
<sequence>LAVVISIHWNMLHQHLKMHGLCSTFAAISDEEIDTVIHHYKTGHPNAGLSFVIAYFKSQGIQIQ</sequence>
<protein>
    <submittedName>
        <fullName evidence="1">Uncharacterized protein</fullName>
    </submittedName>
</protein>
<name>A0A0D0D282_9AGAM</name>
<reference evidence="1 2" key="1">
    <citation type="submission" date="2014-04" db="EMBL/GenBank/DDBJ databases">
        <authorList>
            <consortium name="DOE Joint Genome Institute"/>
            <person name="Kuo A."/>
            <person name="Kohler A."/>
            <person name="Jargeat P."/>
            <person name="Nagy L.G."/>
            <person name="Floudas D."/>
            <person name="Copeland A."/>
            <person name="Barry K.W."/>
            <person name="Cichocki N."/>
            <person name="Veneault-Fourrey C."/>
            <person name="LaButti K."/>
            <person name="Lindquist E.A."/>
            <person name="Lipzen A."/>
            <person name="Lundell T."/>
            <person name="Morin E."/>
            <person name="Murat C."/>
            <person name="Sun H."/>
            <person name="Tunlid A."/>
            <person name="Henrissat B."/>
            <person name="Grigoriev I.V."/>
            <person name="Hibbett D.S."/>
            <person name="Martin F."/>
            <person name="Nordberg H.P."/>
            <person name="Cantor M.N."/>
            <person name="Hua S.X."/>
        </authorList>
    </citation>
    <scope>NUCLEOTIDE SEQUENCE [LARGE SCALE GENOMIC DNA]</scope>
    <source>
        <strain evidence="1 2">Ve08.2h10</strain>
    </source>
</reference>
<evidence type="ECO:0000313" key="1">
    <source>
        <dbReference type="EMBL" id="KIK82173.1"/>
    </source>
</evidence>